<protein>
    <submittedName>
        <fullName evidence="2">Uncharacterized protein</fullName>
    </submittedName>
</protein>
<keyword evidence="3" id="KW-1185">Reference proteome</keyword>
<feature type="region of interest" description="Disordered" evidence="1">
    <location>
        <begin position="1"/>
        <end position="48"/>
    </location>
</feature>
<organism evidence="2 3">
    <name type="scientific">Rhodoplanes azumiensis</name>
    <dbReference type="NCBI Taxonomy" id="1897628"/>
    <lineage>
        <taxon>Bacteria</taxon>
        <taxon>Pseudomonadati</taxon>
        <taxon>Pseudomonadota</taxon>
        <taxon>Alphaproteobacteria</taxon>
        <taxon>Hyphomicrobiales</taxon>
        <taxon>Nitrobacteraceae</taxon>
        <taxon>Rhodoplanes</taxon>
    </lineage>
</organism>
<dbReference type="RefSeq" id="WP_378479374.1">
    <property type="nucleotide sequence ID" value="NZ_JBHUIW010000025.1"/>
</dbReference>
<sequence length="60" mass="6167">MSPHDRLALGTEQAQAGSAGRLAGTVVRTGSPPEPETSRDGGPAGGRSEAVRYCISHHLI</sequence>
<evidence type="ECO:0000313" key="2">
    <source>
        <dbReference type="EMBL" id="MFD2184228.1"/>
    </source>
</evidence>
<dbReference type="Proteomes" id="UP001597314">
    <property type="component" value="Unassembled WGS sequence"/>
</dbReference>
<name>A0ABW5AMR5_9BRAD</name>
<reference evidence="3" key="1">
    <citation type="journal article" date="2019" name="Int. J. Syst. Evol. Microbiol.">
        <title>The Global Catalogue of Microorganisms (GCM) 10K type strain sequencing project: providing services to taxonomists for standard genome sequencing and annotation.</title>
        <authorList>
            <consortium name="The Broad Institute Genomics Platform"/>
            <consortium name="The Broad Institute Genome Sequencing Center for Infectious Disease"/>
            <person name="Wu L."/>
            <person name="Ma J."/>
        </authorList>
    </citation>
    <scope>NUCLEOTIDE SEQUENCE [LARGE SCALE GENOMIC DNA]</scope>
    <source>
        <strain evidence="3">CGMCC 1.6774</strain>
    </source>
</reference>
<dbReference type="EMBL" id="JBHUIW010000025">
    <property type="protein sequence ID" value="MFD2184228.1"/>
    <property type="molecule type" value="Genomic_DNA"/>
</dbReference>
<proteinExistence type="predicted"/>
<accession>A0ABW5AMR5</accession>
<comment type="caution">
    <text evidence="2">The sequence shown here is derived from an EMBL/GenBank/DDBJ whole genome shotgun (WGS) entry which is preliminary data.</text>
</comment>
<evidence type="ECO:0000256" key="1">
    <source>
        <dbReference type="SAM" id="MobiDB-lite"/>
    </source>
</evidence>
<gene>
    <name evidence="2" type="ORF">ACFSOX_18900</name>
</gene>
<evidence type="ECO:0000313" key="3">
    <source>
        <dbReference type="Proteomes" id="UP001597314"/>
    </source>
</evidence>